<comment type="caution">
    <text evidence="1">The sequence shown here is derived from an EMBL/GenBank/DDBJ whole genome shotgun (WGS) entry which is preliminary data.</text>
</comment>
<evidence type="ECO:0000313" key="2">
    <source>
        <dbReference type="Proteomes" id="UP000441358"/>
    </source>
</evidence>
<feature type="non-terminal residue" evidence="1">
    <location>
        <position position="1"/>
    </location>
</feature>
<dbReference type="Proteomes" id="UP000441358">
    <property type="component" value="Unassembled WGS sequence"/>
</dbReference>
<gene>
    <name evidence="1" type="ORF">GKD66_22895</name>
</gene>
<organism evidence="1 2">
    <name type="scientific">Parabacteroides distasonis</name>
    <dbReference type="NCBI Taxonomy" id="823"/>
    <lineage>
        <taxon>Bacteria</taxon>
        <taxon>Pseudomonadati</taxon>
        <taxon>Bacteroidota</taxon>
        <taxon>Bacteroidia</taxon>
        <taxon>Bacteroidales</taxon>
        <taxon>Tannerellaceae</taxon>
        <taxon>Parabacteroides</taxon>
    </lineage>
</organism>
<reference evidence="1 2" key="1">
    <citation type="journal article" date="2019" name="Nat. Med.">
        <title>A library of human gut bacterial isolates paired with longitudinal multiomics data enables mechanistic microbiome research.</title>
        <authorList>
            <person name="Poyet M."/>
            <person name="Groussin M."/>
            <person name="Gibbons S.M."/>
            <person name="Avila-Pacheco J."/>
            <person name="Jiang X."/>
            <person name="Kearney S.M."/>
            <person name="Perrotta A.R."/>
            <person name="Berdy B."/>
            <person name="Zhao S."/>
            <person name="Lieberman T.D."/>
            <person name="Swanson P.K."/>
            <person name="Smith M."/>
            <person name="Roesemann S."/>
            <person name="Alexander J.E."/>
            <person name="Rich S.A."/>
            <person name="Livny J."/>
            <person name="Vlamakis H."/>
            <person name="Clish C."/>
            <person name="Bullock K."/>
            <person name="Deik A."/>
            <person name="Scott J."/>
            <person name="Pierce K.A."/>
            <person name="Xavier R.J."/>
            <person name="Alm E.J."/>
        </authorList>
    </citation>
    <scope>NUCLEOTIDE SEQUENCE [LARGE SCALE GENOMIC DNA]</scope>
    <source>
        <strain evidence="1 2">BIOML-A32</strain>
    </source>
</reference>
<sequence length="131" mass="13956">RFLKDIDPKYIYTLADAVTTDGLLATRRSSVFQQPKAMEGDAYVSPVAQAVGRQARLTRMETASLSPAPSSSSAPALSGLHVGAKVRHDRFGEGEVTAIEGEGGNAKATVSVAHFGQKQLLLKFARLTIVE</sequence>
<keyword evidence="1" id="KW-0547">Nucleotide-binding</keyword>
<dbReference type="GO" id="GO:0004386">
    <property type="term" value="F:helicase activity"/>
    <property type="evidence" value="ECO:0007669"/>
    <property type="project" value="UniProtKB-KW"/>
</dbReference>
<proteinExistence type="predicted"/>
<keyword evidence="1" id="KW-0378">Hydrolase</keyword>
<protein>
    <submittedName>
        <fullName evidence="1">ATP-dependent DNA helicase</fullName>
    </submittedName>
</protein>
<dbReference type="Pfam" id="PF21196">
    <property type="entry name" value="PcrA_UvrD_tudor"/>
    <property type="match status" value="1"/>
</dbReference>
<accession>A0A7K0HSQ1</accession>
<keyword evidence="1" id="KW-0067">ATP-binding</keyword>
<dbReference type="EMBL" id="WKMC01000135">
    <property type="protein sequence ID" value="MRZ52995.1"/>
    <property type="molecule type" value="Genomic_DNA"/>
</dbReference>
<dbReference type="AlphaFoldDB" id="A0A7K0HSQ1"/>
<keyword evidence="1" id="KW-0347">Helicase</keyword>
<name>A0A7K0HSQ1_PARDI</name>
<evidence type="ECO:0000313" key="1">
    <source>
        <dbReference type="EMBL" id="MRZ52995.1"/>
    </source>
</evidence>